<keyword evidence="2" id="KW-0808">Transferase</keyword>
<feature type="region of interest" description="Disordered" evidence="7">
    <location>
        <begin position="1193"/>
        <end position="1233"/>
    </location>
</feature>
<accession>A0A836BP50</accession>
<sequence>MEQAVMQRKPLLLELPAPAQQAEPQSPAASASRSTGGLPRDCRADLYGMATLSSTAHSPPAAAFAALPLTYGRRVVGVLWVAMAAGPTAEGAAADRRKSVEAAGLELLRCPAALGQIASMVSMALSAAAPDPAYVAWAASAARRLAAAPTLSALVYETCTAVEEHVRQAFHLTDVVVQSALLPEAAAAQALMLRVELGVARGAAGAAGSGAPLGSPRTPTPSGVQPPRDGASGLAGNADAGMTGALAPAATPSPRPPRRPQSLASPLPLRPDSPLGAAPGGTRTAARRAASSRMGREALEAAGEGAPPLLALSARAFRTSHTLLSRLALDPAVCPATLAERALLRSATVAPGPSSPGRPSGGGGSDSDREGDEEGQLEGVPHGIVVPNTAQHIADVLQPNRDVILLFECKRAASCQQRMQPTPSLASEAAPSEALRAHSTATAPLSFASPGVNASMPYSAVQRGNGGGPGCGSLVLLGLGLDPGPGGPDGAPTGCLLGLYAAFSVPLPEALLRAVRDSCRQLLGRMILGIVRHKLLVPEIAHDLGVLRAGVPGSYVSVARVRAIVDSLGVPPARSPLAASPIPLDLASSPAHTAELGGPLVDDVLAGDSPRLRPRPRPRQGLPALPSGLGGTTHTPFPDDSAAEFTHLRAGAGATRREPPGPVDGGGRGVQASTDSFGLHWGTGGRLWGRDTERSSSGPQQQGPVTAALALRTRSNLHASTLASAPRDPRTASLPASAAAAHSLSPLLLGTAPTCPTDEASSLTPPPSHATARRRSIATLDSATHALLPTADAWALSRAAARAAAGVSATAGVSEMAGSVPVEVAESMPVPVITLLQEPASVLPSADARGGGAKANGGMEAADSDAVIVTCTPACDTTGTGTAEGRTSFLNADADDGNEDDDEAAPHEDVDRFSIMYGNGCHVDARVDGCAYGNLGIADANISTAPATTASAAAVMTVQDLAWNWGLRGLMGGLVESLMSTLRHSASELGETMLGSAGAGRAAEALEDLYLRDVLGHGAMGVVMSGLLGTTPVAVKLVEMEEEERAASAPLSETASSSRCSHSLGLSALAALPKAAGEPPCAGPGGPQQAPPRPQQQQPRRTSEGAQVMARRLMYRSAMELAVMKTITHVNIVQAYAVFDNVIMEPAGAEGAPGAIRLRKLDPDCRGPCASPICTAIVQELCDRGSLGDELAHGTFPGLLQPPPERPPQERPKGARVPPSLRGGREEAAPSAPPAAIDMRGVYLTLLEVALALRHLHSKRLVHRDVKPANILLRSNPLDPRGWTCKLADFGLARILDKQDVAPQPLLSNAEDVVCRSSGSQQALHDSTAGGGSAYDRSSRFASPGASLPRTFSAGALAAAHASSASHSRGSPASAHGSGVRQWYTLQTQASGTVTHMAPEAMKRGARVDASVDVYSFGILMWELTCGGGDRPYSALEPDDIPKAVRGGLRPAFGSHVPRAYRDLALSCWSGEPHRRPCAAELVVAVKAQLSGWMLRAQQA</sequence>
<evidence type="ECO:0000256" key="7">
    <source>
        <dbReference type="SAM" id="MobiDB-lite"/>
    </source>
</evidence>
<feature type="region of interest" description="Disordered" evidence="7">
    <location>
        <begin position="1075"/>
        <end position="1106"/>
    </location>
</feature>
<reference evidence="9" key="1">
    <citation type="journal article" date="2020" name="bioRxiv">
        <title>Comparative genomics of Chlamydomonas.</title>
        <authorList>
            <person name="Craig R.J."/>
            <person name="Hasan A.R."/>
            <person name="Ness R.W."/>
            <person name="Keightley P.D."/>
        </authorList>
    </citation>
    <scope>NUCLEOTIDE SEQUENCE</scope>
    <source>
        <strain evidence="9">CCAP 11/70</strain>
    </source>
</reference>
<feature type="region of interest" description="Disordered" evidence="7">
    <location>
        <begin position="880"/>
        <end position="905"/>
    </location>
</feature>
<evidence type="ECO:0000256" key="3">
    <source>
        <dbReference type="ARBA" id="ARBA00022741"/>
    </source>
</evidence>
<comment type="caution">
    <text evidence="9">The sequence shown here is derived from an EMBL/GenBank/DDBJ whole genome shotgun (WGS) entry which is preliminary data.</text>
</comment>
<keyword evidence="10" id="KW-1185">Reference proteome</keyword>
<feature type="domain" description="Protein kinase" evidence="8">
    <location>
        <begin position="1009"/>
        <end position="1494"/>
    </location>
</feature>
<dbReference type="PANTHER" id="PTHR44329">
    <property type="entry name" value="SERINE/THREONINE-PROTEIN KINASE TNNI3K-RELATED"/>
    <property type="match status" value="1"/>
</dbReference>
<gene>
    <name evidence="9" type="ORF">HYH03_017591</name>
</gene>
<evidence type="ECO:0000259" key="8">
    <source>
        <dbReference type="PROSITE" id="PS50011"/>
    </source>
</evidence>
<dbReference type="InterPro" id="IPR008271">
    <property type="entry name" value="Ser/Thr_kinase_AS"/>
</dbReference>
<dbReference type="Proteomes" id="UP000612055">
    <property type="component" value="Unassembled WGS sequence"/>
</dbReference>
<dbReference type="InterPro" id="IPR051681">
    <property type="entry name" value="Ser/Thr_Kinases-Pseudokinases"/>
</dbReference>
<dbReference type="SMART" id="SM00220">
    <property type="entry name" value="S_TKc"/>
    <property type="match status" value="1"/>
</dbReference>
<feature type="region of interest" description="Disordered" evidence="7">
    <location>
        <begin position="206"/>
        <end position="301"/>
    </location>
</feature>
<dbReference type="PANTHER" id="PTHR44329:SF214">
    <property type="entry name" value="PROTEIN KINASE DOMAIN-CONTAINING PROTEIN"/>
    <property type="match status" value="1"/>
</dbReference>
<evidence type="ECO:0000313" key="9">
    <source>
        <dbReference type="EMBL" id="KAG2483537.1"/>
    </source>
</evidence>
<feature type="compositionally biased region" description="Polar residues" evidence="7">
    <location>
        <begin position="695"/>
        <end position="704"/>
    </location>
</feature>
<evidence type="ECO:0000256" key="5">
    <source>
        <dbReference type="ARBA" id="ARBA00022840"/>
    </source>
</evidence>
<feature type="region of interest" description="Disordered" evidence="7">
    <location>
        <begin position="750"/>
        <end position="774"/>
    </location>
</feature>
<protein>
    <recommendedName>
        <fullName evidence="8">Protein kinase domain-containing protein</fullName>
    </recommendedName>
</protein>
<dbReference type="InterPro" id="IPR000719">
    <property type="entry name" value="Prot_kinase_dom"/>
</dbReference>
<keyword evidence="3 6" id="KW-0547">Nucleotide-binding</keyword>
<proteinExistence type="predicted"/>
<dbReference type="SUPFAM" id="SSF56112">
    <property type="entry name" value="Protein kinase-like (PK-like)"/>
    <property type="match status" value="1"/>
</dbReference>
<keyword evidence="5 6" id="KW-0067">ATP-binding</keyword>
<dbReference type="PROSITE" id="PS00108">
    <property type="entry name" value="PROTEIN_KINASE_ST"/>
    <property type="match status" value="1"/>
</dbReference>
<feature type="binding site" evidence="6">
    <location>
        <position position="1036"/>
    </location>
    <ligand>
        <name>ATP</name>
        <dbReference type="ChEBI" id="CHEBI:30616"/>
    </ligand>
</feature>
<dbReference type="GO" id="GO:0004674">
    <property type="term" value="F:protein serine/threonine kinase activity"/>
    <property type="evidence" value="ECO:0007669"/>
    <property type="project" value="UniProtKB-KW"/>
</dbReference>
<name>A0A836BP50_9CHLO</name>
<dbReference type="EMBL" id="JAEHOE010000173">
    <property type="protein sequence ID" value="KAG2483537.1"/>
    <property type="molecule type" value="Genomic_DNA"/>
</dbReference>
<feature type="compositionally biased region" description="Low complexity" evidence="7">
    <location>
        <begin position="276"/>
        <end position="293"/>
    </location>
</feature>
<dbReference type="OrthoDB" id="551787at2759"/>
<dbReference type="PROSITE" id="PS00107">
    <property type="entry name" value="PROTEIN_KINASE_ATP"/>
    <property type="match status" value="1"/>
</dbReference>
<feature type="compositionally biased region" description="Low complexity" evidence="7">
    <location>
        <begin position="206"/>
        <end position="217"/>
    </location>
</feature>
<keyword evidence="4" id="KW-0418">Kinase</keyword>
<feature type="region of interest" description="Disordered" evidence="7">
    <location>
        <begin position="346"/>
        <end position="380"/>
    </location>
</feature>
<dbReference type="Pfam" id="PF00069">
    <property type="entry name" value="Pkinase"/>
    <property type="match status" value="1"/>
</dbReference>
<feature type="compositionally biased region" description="Low complexity" evidence="7">
    <location>
        <begin position="16"/>
        <end position="32"/>
    </location>
</feature>
<keyword evidence="1" id="KW-0723">Serine/threonine-protein kinase</keyword>
<evidence type="ECO:0000313" key="10">
    <source>
        <dbReference type="Proteomes" id="UP000612055"/>
    </source>
</evidence>
<dbReference type="InterPro" id="IPR017441">
    <property type="entry name" value="Protein_kinase_ATP_BS"/>
</dbReference>
<dbReference type="Gene3D" id="1.10.510.10">
    <property type="entry name" value="Transferase(Phosphotransferase) domain 1"/>
    <property type="match status" value="2"/>
</dbReference>
<dbReference type="InterPro" id="IPR011009">
    <property type="entry name" value="Kinase-like_dom_sf"/>
</dbReference>
<feature type="region of interest" description="Disordered" evidence="7">
    <location>
        <begin position="598"/>
        <end position="704"/>
    </location>
</feature>
<feature type="region of interest" description="Disordered" evidence="7">
    <location>
        <begin position="1318"/>
        <end position="1342"/>
    </location>
</feature>
<feature type="region of interest" description="Disordered" evidence="7">
    <location>
        <begin position="16"/>
        <end position="37"/>
    </location>
</feature>
<organism evidence="9 10">
    <name type="scientific">Edaphochlamys debaryana</name>
    <dbReference type="NCBI Taxonomy" id="47281"/>
    <lineage>
        <taxon>Eukaryota</taxon>
        <taxon>Viridiplantae</taxon>
        <taxon>Chlorophyta</taxon>
        <taxon>core chlorophytes</taxon>
        <taxon>Chlorophyceae</taxon>
        <taxon>CS clade</taxon>
        <taxon>Chlamydomonadales</taxon>
        <taxon>Chlamydomonadales incertae sedis</taxon>
        <taxon>Edaphochlamys</taxon>
    </lineage>
</organism>
<dbReference type="InterPro" id="IPR001245">
    <property type="entry name" value="Ser-Thr/Tyr_kinase_cat_dom"/>
</dbReference>
<evidence type="ECO:0000256" key="6">
    <source>
        <dbReference type="PROSITE-ProRule" id="PRU10141"/>
    </source>
</evidence>
<dbReference type="PROSITE" id="PS50011">
    <property type="entry name" value="PROTEIN_KINASE_DOM"/>
    <property type="match status" value="1"/>
</dbReference>
<evidence type="ECO:0000256" key="1">
    <source>
        <dbReference type="ARBA" id="ARBA00022527"/>
    </source>
</evidence>
<feature type="compositionally biased region" description="Acidic residues" evidence="7">
    <location>
        <begin position="893"/>
        <end position="903"/>
    </location>
</feature>
<dbReference type="Pfam" id="PF07714">
    <property type="entry name" value="PK_Tyr_Ser-Thr"/>
    <property type="match status" value="1"/>
</dbReference>
<evidence type="ECO:0000256" key="2">
    <source>
        <dbReference type="ARBA" id="ARBA00022679"/>
    </source>
</evidence>
<dbReference type="GO" id="GO:0005524">
    <property type="term" value="F:ATP binding"/>
    <property type="evidence" value="ECO:0007669"/>
    <property type="project" value="UniProtKB-UniRule"/>
</dbReference>
<evidence type="ECO:0000256" key="4">
    <source>
        <dbReference type="ARBA" id="ARBA00022777"/>
    </source>
</evidence>